<comment type="caution">
    <text evidence="2">The sequence shown here is derived from an EMBL/GenBank/DDBJ whole genome shotgun (WGS) entry which is preliminary data.</text>
</comment>
<dbReference type="AlphaFoldDB" id="A0A4R3JFC1"/>
<keyword evidence="1" id="KW-0472">Membrane</keyword>
<reference evidence="2 3" key="1">
    <citation type="submission" date="2019-03" db="EMBL/GenBank/DDBJ databases">
        <title>Genomic Encyclopedia of Type Strains, Phase IV (KMG-IV): sequencing the most valuable type-strain genomes for metagenomic binning, comparative biology and taxonomic classification.</title>
        <authorList>
            <person name="Goeker M."/>
        </authorList>
    </citation>
    <scope>NUCLEOTIDE SEQUENCE [LARGE SCALE GENOMIC DNA]</scope>
    <source>
        <strain evidence="2 3">DSM 101688</strain>
    </source>
</reference>
<dbReference type="Proteomes" id="UP000295304">
    <property type="component" value="Unassembled WGS sequence"/>
</dbReference>
<feature type="transmembrane region" description="Helical" evidence="1">
    <location>
        <begin position="7"/>
        <end position="24"/>
    </location>
</feature>
<sequence length="32" mass="3507">MRKPLTAYLFIIGASTVFFLAISYDKVLSGAI</sequence>
<evidence type="ECO:0000256" key="1">
    <source>
        <dbReference type="SAM" id="Phobius"/>
    </source>
</evidence>
<name>A0A4R3JFC1_9PROT</name>
<accession>A0A4R3JFC1</accession>
<evidence type="ECO:0000313" key="2">
    <source>
        <dbReference type="EMBL" id="TCS64798.1"/>
    </source>
</evidence>
<proteinExistence type="predicted"/>
<protein>
    <submittedName>
        <fullName evidence="2">Uncharacterized protein</fullName>
    </submittedName>
</protein>
<organism evidence="2 3">
    <name type="scientific">Varunaivibrio sulfuroxidans</name>
    <dbReference type="NCBI Taxonomy" id="1773489"/>
    <lineage>
        <taxon>Bacteria</taxon>
        <taxon>Pseudomonadati</taxon>
        <taxon>Pseudomonadota</taxon>
        <taxon>Alphaproteobacteria</taxon>
        <taxon>Rhodospirillales</taxon>
        <taxon>Magnetovibrionaceae</taxon>
        <taxon>Varunaivibrio</taxon>
    </lineage>
</organism>
<gene>
    <name evidence="2" type="ORF">EDD55_101127</name>
</gene>
<keyword evidence="1" id="KW-1133">Transmembrane helix</keyword>
<dbReference type="EMBL" id="SLZW01000001">
    <property type="protein sequence ID" value="TCS64798.1"/>
    <property type="molecule type" value="Genomic_DNA"/>
</dbReference>
<evidence type="ECO:0000313" key="3">
    <source>
        <dbReference type="Proteomes" id="UP000295304"/>
    </source>
</evidence>
<keyword evidence="1" id="KW-0812">Transmembrane</keyword>
<keyword evidence="3" id="KW-1185">Reference proteome</keyword>